<reference evidence="5" key="1">
    <citation type="submission" date="2022-12" db="EMBL/GenBank/DDBJ databases">
        <title>Clostridium sp. nov., isolated from industrial wastewater.</title>
        <authorList>
            <person name="Jiayan W."/>
        </authorList>
    </citation>
    <scope>NUCLEOTIDE SEQUENCE</scope>
    <source>
        <strain evidence="5">ZC22-4</strain>
    </source>
</reference>
<gene>
    <name evidence="5" type="ORF">OW729_10365</name>
</gene>
<evidence type="ECO:0000256" key="1">
    <source>
        <dbReference type="ARBA" id="ARBA00023015"/>
    </source>
</evidence>
<dbReference type="SMART" id="SM00422">
    <property type="entry name" value="HTH_MERR"/>
    <property type="match status" value="1"/>
</dbReference>
<dbReference type="PANTHER" id="PTHR30204">
    <property type="entry name" value="REDOX-CYCLING DRUG-SENSING TRANSCRIPTIONAL ACTIVATOR SOXR"/>
    <property type="match status" value="1"/>
</dbReference>
<dbReference type="PROSITE" id="PS50937">
    <property type="entry name" value="HTH_MERR_2"/>
    <property type="match status" value="1"/>
</dbReference>
<keyword evidence="1" id="KW-0805">Transcription regulation</keyword>
<dbReference type="Pfam" id="PF13411">
    <property type="entry name" value="MerR_1"/>
    <property type="match status" value="1"/>
</dbReference>
<dbReference type="Gene3D" id="1.10.1660.10">
    <property type="match status" value="1"/>
</dbReference>
<dbReference type="PANTHER" id="PTHR30204:SF94">
    <property type="entry name" value="HEAVY METAL-DEPENDENT TRANSCRIPTIONAL REGULATOR HI_0293-RELATED"/>
    <property type="match status" value="1"/>
</dbReference>
<proteinExistence type="predicted"/>
<protein>
    <submittedName>
        <fullName evidence="5">MerR family transcriptional regulator</fullName>
    </submittedName>
</protein>
<accession>A0ABT4D9P6</accession>
<dbReference type="Proteomes" id="UP001144612">
    <property type="component" value="Unassembled WGS sequence"/>
</dbReference>
<dbReference type="EMBL" id="JAPQFJ010000009">
    <property type="protein sequence ID" value="MCY6959007.1"/>
    <property type="molecule type" value="Genomic_DNA"/>
</dbReference>
<dbReference type="InterPro" id="IPR047057">
    <property type="entry name" value="MerR_fam"/>
</dbReference>
<evidence type="ECO:0000259" key="4">
    <source>
        <dbReference type="PROSITE" id="PS50937"/>
    </source>
</evidence>
<feature type="domain" description="HTH merR-type" evidence="4">
    <location>
        <begin position="4"/>
        <end position="73"/>
    </location>
</feature>
<dbReference type="InterPro" id="IPR042194">
    <property type="entry name" value="FHIPEP_1"/>
</dbReference>
<evidence type="ECO:0000313" key="6">
    <source>
        <dbReference type="Proteomes" id="UP001144612"/>
    </source>
</evidence>
<organism evidence="5 6">
    <name type="scientific">Clostridium brassicae</name>
    <dbReference type="NCBI Taxonomy" id="2999072"/>
    <lineage>
        <taxon>Bacteria</taxon>
        <taxon>Bacillati</taxon>
        <taxon>Bacillota</taxon>
        <taxon>Clostridia</taxon>
        <taxon>Eubacteriales</taxon>
        <taxon>Clostridiaceae</taxon>
        <taxon>Clostridium</taxon>
    </lineage>
</organism>
<dbReference type="InterPro" id="IPR000551">
    <property type="entry name" value="MerR-type_HTH_dom"/>
</dbReference>
<dbReference type="SUPFAM" id="SSF46955">
    <property type="entry name" value="Putative DNA-binding domain"/>
    <property type="match status" value="1"/>
</dbReference>
<dbReference type="InterPro" id="IPR001712">
    <property type="entry name" value="T3SS_FHIPEP"/>
</dbReference>
<dbReference type="Pfam" id="PF00771">
    <property type="entry name" value="FHIPEP"/>
    <property type="match status" value="1"/>
</dbReference>
<keyword evidence="6" id="KW-1185">Reference proteome</keyword>
<dbReference type="InterPro" id="IPR009061">
    <property type="entry name" value="DNA-bd_dom_put_sf"/>
</dbReference>
<sequence length="249" mass="29401">MNKLIKISEASKKYNISARTLRYYEEVGLLKSIRNKESNYRMYDQYNMKKLEQILLFRNMQFSLQEISVLLTYKDNEKMMKIFLQKLKEINESIEQLTNFKDILNSVIKISKEIGIENINICNLLREQIYINKKNEGMIYMKNSIITVEFGTGIVPMVDPNQNGTVIDRIKSMRSLIENRMSKQIPLIRLKDNEEMKEFQYRIFIKDRVVFDGCLSNIGYGSKEDEIIRDIENVIIKNISEIDESSCED</sequence>
<comment type="caution">
    <text evidence="5">The sequence shown here is derived from an EMBL/GenBank/DDBJ whole genome shotgun (WGS) entry which is preliminary data.</text>
</comment>
<keyword evidence="2" id="KW-0238">DNA-binding</keyword>
<evidence type="ECO:0000256" key="3">
    <source>
        <dbReference type="ARBA" id="ARBA00023163"/>
    </source>
</evidence>
<dbReference type="Gene3D" id="3.40.30.60">
    <property type="entry name" value="FHIPEP family, domain 1"/>
    <property type="match status" value="1"/>
</dbReference>
<dbReference type="RefSeq" id="WP_268061429.1">
    <property type="nucleotide sequence ID" value="NZ_JAPQFJ010000009.1"/>
</dbReference>
<keyword evidence="3" id="KW-0804">Transcription</keyword>
<name>A0ABT4D9P6_9CLOT</name>
<evidence type="ECO:0000256" key="2">
    <source>
        <dbReference type="ARBA" id="ARBA00023125"/>
    </source>
</evidence>
<evidence type="ECO:0000313" key="5">
    <source>
        <dbReference type="EMBL" id="MCY6959007.1"/>
    </source>
</evidence>